<evidence type="ECO:0000313" key="2">
    <source>
        <dbReference type="Proteomes" id="UP001287059"/>
    </source>
</evidence>
<organism evidence="1 2">
    <name type="scientific">Mesorhizobium album</name>
    <dbReference type="NCBI Taxonomy" id="3072314"/>
    <lineage>
        <taxon>Bacteria</taxon>
        <taxon>Pseudomonadati</taxon>
        <taxon>Pseudomonadota</taxon>
        <taxon>Alphaproteobacteria</taxon>
        <taxon>Hyphomicrobiales</taxon>
        <taxon>Phyllobacteriaceae</taxon>
        <taxon>Mesorhizobium</taxon>
    </lineage>
</organism>
<accession>A0ABU4XZG7</accession>
<evidence type="ECO:0000313" key="1">
    <source>
        <dbReference type="EMBL" id="MDX8480088.1"/>
    </source>
</evidence>
<reference evidence="1 2" key="1">
    <citation type="submission" date="2023-08" db="EMBL/GenBank/DDBJ databases">
        <title>Implementing the SeqCode for naming new Mesorhizobium species isolated from Vachellia karroo root nodules.</title>
        <authorList>
            <person name="Van Lill M."/>
        </authorList>
    </citation>
    <scope>NUCLEOTIDE SEQUENCE [LARGE SCALE GENOMIC DNA]</scope>
    <source>
        <strain evidence="1 2">VK24D</strain>
    </source>
</reference>
<dbReference type="EMBL" id="JAVIIW010000018">
    <property type="protein sequence ID" value="MDX8480088.1"/>
    <property type="molecule type" value="Genomic_DNA"/>
</dbReference>
<gene>
    <name evidence="1" type="ORF">RFN28_16590</name>
</gene>
<protein>
    <submittedName>
        <fullName evidence="1">Uncharacterized protein</fullName>
    </submittedName>
</protein>
<name>A0ABU4XZG7_9HYPH</name>
<dbReference type="Proteomes" id="UP001287059">
    <property type="component" value="Unassembled WGS sequence"/>
</dbReference>
<keyword evidence="2" id="KW-1185">Reference proteome</keyword>
<proteinExistence type="predicted"/>
<sequence length="48" mass="5304">MFTVDPKWRESDFDLVIAPQWRSDMPPIGKTGAASADLFLTTSSWSGS</sequence>
<comment type="caution">
    <text evidence="1">The sequence shown here is derived from an EMBL/GenBank/DDBJ whole genome shotgun (WGS) entry which is preliminary data.</text>
</comment>